<gene>
    <name evidence="1" type="ORF">LCGC14_0854290</name>
</gene>
<evidence type="ECO:0000313" key="1">
    <source>
        <dbReference type="EMBL" id="KKN28428.1"/>
    </source>
</evidence>
<proteinExistence type="predicted"/>
<sequence>MPRRKQKIKYLRKIACKHLEPKGEISHNFQPLCYCPERELVLGTRAYVCQVCNLYVAVKSNRRFSELFEECKKIAEKKIKETKIKLEIEETTTYEDVDLSIDEFKEEIEDIPLKFEKRKASKEDLEDSEETAAVTECPFCGEIFDNLASHIRECEFAPDDANISDILPSKSKKKKKKVSQTEVKKEVVKQICPYCGKGYQRLGRHLNSCPKRPKDAEKKEDGE</sequence>
<organism evidence="1">
    <name type="scientific">marine sediment metagenome</name>
    <dbReference type="NCBI Taxonomy" id="412755"/>
    <lineage>
        <taxon>unclassified sequences</taxon>
        <taxon>metagenomes</taxon>
        <taxon>ecological metagenomes</taxon>
    </lineage>
</organism>
<dbReference type="AlphaFoldDB" id="A0A0F9SGE4"/>
<dbReference type="EMBL" id="LAZR01002564">
    <property type="protein sequence ID" value="KKN28428.1"/>
    <property type="molecule type" value="Genomic_DNA"/>
</dbReference>
<accession>A0A0F9SGE4</accession>
<comment type="caution">
    <text evidence="1">The sequence shown here is derived from an EMBL/GenBank/DDBJ whole genome shotgun (WGS) entry which is preliminary data.</text>
</comment>
<name>A0A0F9SGE4_9ZZZZ</name>
<protein>
    <submittedName>
        <fullName evidence="1">Uncharacterized protein</fullName>
    </submittedName>
</protein>
<reference evidence="1" key="1">
    <citation type="journal article" date="2015" name="Nature">
        <title>Complex archaea that bridge the gap between prokaryotes and eukaryotes.</title>
        <authorList>
            <person name="Spang A."/>
            <person name="Saw J.H."/>
            <person name="Jorgensen S.L."/>
            <person name="Zaremba-Niedzwiedzka K."/>
            <person name="Martijn J."/>
            <person name="Lind A.E."/>
            <person name="van Eijk R."/>
            <person name="Schleper C."/>
            <person name="Guy L."/>
            <person name="Ettema T.J."/>
        </authorList>
    </citation>
    <scope>NUCLEOTIDE SEQUENCE</scope>
</reference>